<dbReference type="GO" id="GO:1990961">
    <property type="term" value="P:xenobiotic detoxification by transmembrane export across the plasma membrane"/>
    <property type="evidence" value="ECO:0007669"/>
    <property type="project" value="UniProtKB-ARBA"/>
</dbReference>
<dbReference type="SUPFAM" id="SSF103481">
    <property type="entry name" value="Multidrug resistance efflux transporter EmrE"/>
    <property type="match status" value="1"/>
</dbReference>
<dbReference type="GO" id="GO:0005886">
    <property type="term" value="C:plasma membrane"/>
    <property type="evidence" value="ECO:0007669"/>
    <property type="project" value="UniProtKB-SubCell"/>
</dbReference>
<evidence type="ECO:0000256" key="7">
    <source>
        <dbReference type="ARBA" id="ARBA00038151"/>
    </source>
</evidence>
<dbReference type="RefSeq" id="WP_115861851.1">
    <property type="nucleotide sequence ID" value="NZ_QTSU01000005.1"/>
</dbReference>
<proteinExistence type="inferred from homology"/>
<evidence type="ECO:0000256" key="9">
    <source>
        <dbReference type="RuleBase" id="RU003942"/>
    </source>
</evidence>
<evidence type="ECO:0000256" key="10">
    <source>
        <dbReference type="SAM" id="Phobius"/>
    </source>
</evidence>
<evidence type="ECO:0000256" key="5">
    <source>
        <dbReference type="ARBA" id="ARBA00022989"/>
    </source>
</evidence>
<dbReference type="Pfam" id="PF00893">
    <property type="entry name" value="Multi_Drug_Res"/>
    <property type="match status" value="1"/>
</dbReference>
<dbReference type="InterPro" id="IPR000390">
    <property type="entry name" value="Small_drug/metabolite_transptr"/>
</dbReference>
<dbReference type="OrthoDB" id="9808638at2"/>
<comment type="similarity">
    <text evidence="7">Belongs to the drug/metabolite transporter (DMT) superfamily. Small multidrug resistance (SMR) (TC 2.A.7.1) family. Gdx/SugE subfamily.</text>
</comment>
<dbReference type="PANTHER" id="PTHR30561:SF0">
    <property type="entry name" value="GUANIDINIUM EXPORTER"/>
    <property type="match status" value="1"/>
</dbReference>
<dbReference type="PANTHER" id="PTHR30561">
    <property type="entry name" value="SMR FAMILY PROTON-DEPENDENT DRUG EFFLUX TRANSPORTER SUGE"/>
    <property type="match status" value="1"/>
</dbReference>
<keyword evidence="12" id="KW-1185">Reference proteome</keyword>
<feature type="transmembrane region" description="Helical" evidence="10">
    <location>
        <begin position="89"/>
        <end position="107"/>
    </location>
</feature>
<dbReference type="AlphaFoldDB" id="A0A371JWF5"/>
<keyword evidence="6 10" id="KW-0472">Membrane</keyword>
<keyword evidence="3" id="KW-1003">Cell membrane</keyword>
<name>A0A371JWF5_9GAMM</name>
<evidence type="ECO:0000256" key="2">
    <source>
        <dbReference type="ARBA" id="ARBA00022448"/>
    </source>
</evidence>
<keyword evidence="4 9" id="KW-0812">Transmembrane</keyword>
<evidence type="ECO:0000256" key="6">
    <source>
        <dbReference type="ARBA" id="ARBA00023136"/>
    </source>
</evidence>
<dbReference type="GO" id="GO:0022857">
    <property type="term" value="F:transmembrane transporter activity"/>
    <property type="evidence" value="ECO:0007669"/>
    <property type="project" value="InterPro"/>
</dbReference>
<dbReference type="Proteomes" id="UP000264492">
    <property type="component" value="Unassembled WGS sequence"/>
</dbReference>
<evidence type="ECO:0000256" key="1">
    <source>
        <dbReference type="ARBA" id="ARBA00004651"/>
    </source>
</evidence>
<feature type="transmembrane region" description="Helical" evidence="10">
    <location>
        <begin position="63"/>
        <end position="83"/>
    </location>
</feature>
<evidence type="ECO:0000256" key="3">
    <source>
        <dbReference type="ARBA" id="ARBA00022475"/>
    </source>
</evidence>
<reference evidence="11 12" key="1">
    <citation type="submission" date="2018-08" db="EMBL/GenBank/DDBJ databases">
        <title>Lysobacter sp. zong2l5, whole genome shotgun sequence.</title>
        <authorList>
            <person name="Zhang X."/>
            <person name="Feng G."/>
            <person name="Zhu H."/>
        </authorList>
    </citation>
    <scope>NUCLEOTIDE SEQUENCE [LARGE SCALE GENOMIC DNA]</scope>
    <source>
        <strain evidence="12">zong2l5</strain>
    </source>
</reference>
<sequence length="109" mass="11155">MNTGSAWFMLIAAGLIDVAWAASMKLSQGYTRLGWTVASLIALAAFVYLLGRALTALPVGSAYAVWTGIGAAGTVLLGAAVFGETLNPWRLGGVALIVAGIALLHRAPV</sequence>
<keyword evidence="5 10" id="KW-1133">Transmembrane helix</keyword>
<evidence type="ECO:0000256" key="8">
    <source>
        <dbReference type="ARBA" id="ARBA00039168"/>
    </source>
</evidence>
<dbReference type="InterPro" id="IPR045324">
    <property type="entry name" value="Small_multidrug_res"/>
</dbReference>
<evidence type="ECO:0000313" key="12">
    <source>
        <dbReference type="Proteomes" id="UP000264492"/>
    </source>
</evidence>
<comment type="subcellular location">
    <subcellularLocation>
        <location evidence="1 9">Cell membrane</location>
        <topology evidence="1 9">Multi-pass membrane protein</topology>
    </subcellularLocation>
</comment>
<comment type="caution">
    <text evidence="11">The sequence shown here is derived from an EMBL/GenBank/DDBJ whole genome shotgun (WGS) entry which is preliminary data.</text>
</comment>
<dbReference type="EMBL" id="QTSU01000005">
    <property type="protein sequence ID" value="RDZ25988.1"/>
    <property type="molecule type" value="Genomic_DNA"/>
</dbReference>
<keyword evidence="2" id="KW-0813">Transport</keyword>
<accession>A0A371JWF5</accession>
<evidence type="ECO:0000313" key="11">
    <source>
        <dbReference type="EMBL" id="RDZ25988.1"/>
    </source>
</evidence>
<evidence type="ECO:0000256" key="4">
    <source>
        <dbReference type="ARBA" id="ARBA00022692"/>
    </source>
</evidence>
<protein>
    <recommendedName>
        <fullName evidence="8">Guanidinium exporter</fullName>
    </recommendedName>
</protein>
<organism evidence="11 12">
    <name type="scientific">Lysobacter silvisoli</name>
    <dbReference type="NCBI Taxonomy" id="2293254"/>
    <lineage>
        <taxon>Bacteria</taxon>
        <taxon>Pseudomonadati</taxon>
        <taxon>Pseudomonadota</taxon>
        <taxon>Gammaproteobacteria</taxon>
        <taxon>Lysobacterales</taxon>
        <taxon>Lysobacteraceae</taxon>
        <taxon>Lysobacter</taxon>
    </lineage>
</organism>
<dbReference type="Gene3D" id="1.10.3730.20">
    <property type="match status" value="1"/>
</dbReference>
<feature type="transmembrane region" description="Helical" evidence="10">
    <location>
        <begin position="31"/>
        <end position="51"/>
    </location>
</feature>
<gene>
    <name evidence="11" type="ORF">DX914_19185</name>
</gene>
<dbReference type="FunFam" id="1.10.3730.20:FF:000001">
    <property type="entry name" value="Quaternary ammonium compound resistance transporter SugE"/>
    <property type="match status" value="1"/>
</dbReference>
<dbReference type="InterPro" id="IPR037185">
    <property type="entry name" value="EmrE-like"/>
</dbReference>